<dbReference type="SUPFAM" id="SSF63411">
    <property type="entry name" value="LuxS/MPP-like metallohydrolase"/>
    <property type="match status" value="1"/>
</dbReference>
<reference evidence="1 2" key="1">
    <citation type="submission" date="2018-03" db="EMBL/GenBank/DDBJ databases">
        <title>Genomic Encyclopedia of Archaeal and Bacterial Type Strains, Phase II (KMG-II): from individual species to whole genera.</title>
        <authorList>
            <person name="Goeker M."/>
        </authorList>
    </citation>
    <scope>NUCLEOTIDE SEQUENCE [LARGE SCALE GENOMIC DNA]</scope>
    <source>
        <strain evidence="1 2">DSM 43146</strain>
    </source>
</reference>
<dbReference type="GO" id="GO:0046872">
    <property type="term" value="F:metal ion binding"/>
    <property type="evidence" value="ECO:0007669"/>
    <property type="project" value="InterPro"/>
</dbReference>
<dbReference type="RefSeq" id="WP_170154316.1">
    <property type="nucleotide sequence ID" value="NZ_BOMO01000185.1"/>
</dbReference>
<sequence>MSRPAGSWTPVTDIRLPGGLRLVVLPAPASTVVEARLVLTGQVVEATASPDRLDACLSDLVVPASRDPRPAPRDRLRRELLGERFELLPRVPGSSDLLLLAGAVESSAAVAAAARHLGGFVPAGRRRPRMRSRDSYTAVRIVDDPEASYATVLAAAPAPEPSDGAFAAVLLAAELAGAALHRGLSSRFAGLLSASCVVEHSGGAWLSVEADVLDAGAAEVAAAVLDELAATDWHVPTAEAWQAARAGTFRSTVVALAGTAQTATTCAEAVADGLPPAFWPTLPELLDRVDPADVTAAAQRYLTRHSFAVVASGPPLDQEGQGHGRPR</sequence>
<comment type="caution">
    <text evidence="1">The sequence shown here is derived from an EMBL/GenBank/DDBJ whole genome shotgun (WGS) entry which is preliminary data.</text>
</comment>
<dbReference type="Proteomes" id="UP000239415">
    <property type="component" value="Unassembled WGS sequence"/>
</dbReference>
<dbReference type="Gene3D" id="3.30.830.10">
    <property type="entry name" value="Metalloenzyme, LuxS/M16 peptidase-like"/>
    <property type="match status" value="1"/>
</dbReference>
<protein>
    <recommendedName>
        <fullName evidence="3">Peptidase M16-like protein</fullName>
    </recommendedName>
</protein>
<evidence type="ECO:0008006" key="3">
    <source>
        <dbReference type="Google" id="ProtNLM"/>
    </source>
</evidence>
<dbReference type="InterPro" id="IPR011249">
    <property type="entry name" value="Metalloenz_LuxS/M16"/>
</dbReference>
<name>A0A2T0JGH0_9ACTN</name>
<dbReference type="AlphaFoldDB" id="A0A2T0JGH0"/>
<evidence type="ECO:0000313" key="1">
    <source>
        <dbReference type="EMBL" id="PRX06650.1"/>
    </source>
</evidence>
<accession>A0A2T0JGH0</accession>
<keyword evidence="2" id="KW-1185">Reference proteome</keyword>
<proteinExistence type="predicted"/>
<dbReference type="EMBL" id="PVMZ01000043">
    <property type="protein sequence ID" value="PRX06650.1"/>
    <property type="molecule type" value="Genomic_DNA"/>
</dbReference>
<organism evidence="1 2">
    <name type="scientific">Actinoplanes italicus</name>
    <dbReference type="NCBI Taxonomy" id="113567"/>
    <lineage>
        <taxon>Bacteria</taxon>
        <taxon>Bacillati</taxon>
        <taxon>Actinomycetota</taxon>
        <taxon>Actinomycetes</taxon>
        <taxon>Micromonosporales</taxon>
        <taxon>Micromonosporaceae</taxon>
        <taxon>Actinoplanes</taxon>
    </lineage>
</organism>
<evidence type="ECO:0000313" key="2">
    <source>
        <dbReference type="Proteomes" id="UP000239415"/>
    </source>
</evidence>
<gene>
    <name evidence="1" type="ORF">CLV67_14329</name>
</gene>